<dbReference type="NCBIfam" id="NF011648">
    <property type="entry name" value="PRK15066.1"/>
    <property type="match status" value="1"/>
</dbReference>
<dbReference type="Pfam" id="PF01061">
    <property type="entry name" value="ABC2_membrane"/>
    <property type="match status" value="1"/>
</dbReference>
<proteinExistence type="inferred from homology"/>
<accession>B7VK05</accession>
<name>B7VK05_VIBA3</name>
<dbReference type="STRING" id="575788.VS_2534"/>
<dbReference type="eggNOG" id="COG0842">
    <property type="taxonomic scope" value="Bacteria"/>
</dbReference>
<dbReference type="Proteomes" id="UP000009100">
    <property type="component" value="Chromosome 1"/>
</dbReference>
<feature type="transmembrane region" description="Helical" evidence="6">
    <location>
        <begin position="176"/>
        <end position="197"/>
    </location>
</feature>
<evidence type="ECO:0000256" key="4">
    <source>
        <dbReference type="ARBA" id="ARBA00022989"/>
    </source>
</evidence>
<dbReference type="InterPro" id="IPR047817">
    <property type="entry name" value="ABC2_TM_bact-type"/>
</dbReference>
<evidence type="ECO:0000256" key="3">
    <source>
        <dbReference type="ARBA" id="ARBA00022692"/>
    </source>
</evidence>
<keyword evidence="6" id="KW-1003">Cell membrane</keyword>
<keyword evidence="3 6" id="KW-0812">Transmembrane</keyword>
<dbReference type="EMBL" id="FM954972">
    <property type="protein sequence ID" value="CAV19691.1"/>
    <property type="molecule type" value="Genomic_DNA"/>
</dbReference>
<dbReference type="PIRSF" id="PIRSF006648">
    <property type="entry name" value="DrrB"/>
    <property type="match status" value="1"/>
</dbReference>
<feature type="transmembrane region" description="Helical" evidence="6">
    <location>
        <begin position="230"/>
        <end position="254"/>
    </location>
</feature>
<dbReference type="PANTHER" id="PTHR43332">
    <property type="entry name" value="INNER MEMBRANE TRANSPORT PERMEASE YADH-RELATED"/>
    <property type="match status" value="1"/>
</dbReference>
<dbReference type="InterPro" id="IPR013525">
    <property type="entry name" value="ABC2_TM"/>
</dbReference>
<dbReference type="KEGG" id="vsp:VS_2534"/>
<protein>
    <recommendedName>
        <fullName evidence="6">Transport permease protein</fullName>
    </recommendedName>
</protein>
<dbReference type="HOGENOM" id="CLU_039483_3_0_6"/>
<evidence type="ECO:0000256" key="5">
    <source>
        <dbReference type="ARBA" id="ARBA00023136"/>
    </source>
</evidence>
<evidence type="ECO:0000313" key="9">
    <source>
        <dbReference type="Proteomes" id="UP000009100"/>
    </source>
</evidence>
<feature type="transmembrane region" description="Helical" evidence="6">
    <location>
        <begin position="29"/>
        <end position="47"/>
    </location>
</feature>
<keyword evidence="4 6" id="KW-1133">Transmembrane helix</keyword>
<reference evidence="8 9" key="1">
    <citation type="submission" date="2009-02" db="EMBL/GenBank/DDBJ databases">
        <title>Vibrio splendidus str. LGP32 complete genome.</title>
        <authorList>
            <person name="Mazel D."/>
            <person name="Le Roux F."/>
        </authorList>
    </citation>
    <scope>NUCLEOTIDE SEQUENCE [LARGE SCALE GENOMIC DNA]</scope>
    <source>
        <strain evidence="8 9">LGP32</strain>
    </source>
</reference>
<evidence type="ECO:0000256" key="2">
    <source>
        <dbReference type="ARBA" id="ARBA00007783"/>
    </source>
</evidence>
<dbReference type="InterPro" id="IPR000412">
    <property type="entry name" value="ABC_2_transport"/>
</dbReference>
<comment type="subcellular location">
    <subcellularLocation>
        <location evidence="6">Cell inner membrane</location>
        <topology evidence="6">Multi-pass membrane protein</topology>
    </subcellularLocation>
    <subcellularLocation>
        <location evidence="1">Membrane</location>
        <topology evidence="1">Multi-pass membrane protein</topology>
    </subcellularLocation>
</comment>
<organism evidence="8 9">
    <name type="scientific">Vibrio atlanticus (strain LGP32)</name>
    <name type="common">Vibrio splendidus (strain Mel32)</name>
    <dbReference type="NCBI Taxonomy" id="575788"/>
    <lineage>
        <taxon>Bacteria</taxon>
        <taxon>Pseudomonadati</taxon>
        <taxon>Pseudomonadota</taxon>
        <taxon>Gammaproteobacteria</taxon>
        <taxon>Vibrionales</taxon>
        <taxon>Vibrionaceae</taxon>
        <taxon>Vibrio</taxon>
    </lineage>
</organism>
<keyword evidence="6" id="KW-0813">Transport</keyword>
<keyword evidence="5 6" id="KW-0472">Membrane</keyword>
<comment type="similarity">
    <text evidence="2 6">Belongs to the ABC-2 integral membrane protein family.</text>
</comment>
<dbReference type="PANTHER" id="PTHR43332:SF2">
    <property type="entry name" value="INNER MEMBRANE TRANSPORT PERMEASE YADH"/>
    <property type="match status" value="1"/>
</dbReference>
<evidence type="ECO:0000256" key="6">
    <source>
        <dbReference type="RuleBase" id="RU361157"/>
    </source>
</evidence>
<sequence length="262" mass="28943">MRGINNMYSLYWTAFCSLLTKEINRFTRIWVQTLVPPAITMTLYFIIFGNLIGARIGEMNGFSYMEYIVPGLIMMSVITNSYSNVASSFFSAKFQKNIEELLVAPVPNYVIIAGFVMGGVVRGLLVGTIVTFVSLFFVDLQVDHWGVIIATVFLTSVVFALGGLINAVFARTFDDISIIPTFILTPLTYLGGVFYSISLLPEFWQGVSKLNPIVYMVNAFRYGFLGVSDVGIVTSFGVLGVFTVVLYGIAHYLVTKGIGLRS</sequence>
<feature type="transmembrane region" description="Helical" evidence="6">
    <location>
        <begin position="67"/>
        <end position="90"/>
    </location>
</feature>
<dbReference type="GO" id="GO:0043190">
    <property type="term" value="C:ATP-binding cassette (ABC) transporter complex"/>
    <property type="evidence" value="ECO:0007669"/>
    <property type="project" value="InterPro"/>
</dbReference>
<evidence type="ECO:0000259" key="7">
    <source>
        <dbReference type="PROSITE" id="PS51012"/>
    </source>
</evidence>
<dbReference type="InterPro" id="IPR052522">
    <property type="entry name" value="ABC-2_transport_permease"/>
</dbReference>
<evidence type="ECO:0000256" key="1">
    <source>
        <dbReference type="ARBA" id="ARBA00004141"/>
    </source>
</evidence>
<feature type="transmembrane region" description="Helical" evidence="6">
    <location>
        <begin position="110"/>
        <end position="138"/>
    </location>
</feature>
<dbReference type="PRINTS" id="PR00164">
    <property type="entry name" value="ABC2TRNSPORT"/>
</dbReference>
<dbReference type="PROSITE" id="PS51012">
    <property type="entry name" value="ABC_TM2"/>
    <property type="match status" value="1"/>
</dbReference>
<gene>
    <name evidence="8" type="ordered locus">VS_2534</name>
</gene>
<dbReference type="GO" id="GO:0140359">
    <property type="term" value="F:ABC-type transporter activity"/>
    <property type="evidence" value="ECO:0007669"/>
    <property type="project" value="InterPro"/>
</dbReference>
<dbReference type="AlphaFoldDB" id="B7VK05"/>
<feature type="transmembrane region" description="Helical" evidence="6">
    <location>
        <begin position="144"/>
        <end position="169"/>
    </location>
</feature>
<evidence type="ECO:0000313" key="8">
    <source>
        <dbReference type="EMBL" id="CAV19691.1"/>
    </source>
</evidence>
<feature type="domain" description="ABC transmembrane type-2" evidence="7">
    <location>
        <begin position="28"/>
        <end position="257"/>
    </location>
</feature>